<accession>W7Q836</accession>
<dbReference type="GO" id="GO:0016787">
    <property type="term" value="F:hydrolase activity"/>
    <property type="evidence" value="ECO:0007669"/>
    <property type="project" value="InterPro"/>
</dbReference>
<keyword evidence="2 4" id="KW-0479">Metal-binding</keyword>
<evidence type="ECO:0000313" key="6">
    <source>
        <dbReference type="EMBL" id="EWH08974.1"/>
    </source>
</evidence>
<dbReference type="STRING" id="1328313.DS2_14859"/>
<dbReference type="eggNOG" id="COG2133">
    <property type="taxonomic scope" value="Bacteria"/>
</dbReference>
<proteinExistence type="predicted"/>
<comment type="caution">
    <text evidence="6">The sequence shown here is derived from an EMBL/GenBank/DDBJ whole genome shotgun (WGS) entry which is preliminary data.</text>
</comment>
<dbReference type="Proteomes" id="UP000019276">
    <property type="component" value="Unassembled WGS sequence"/>
</dbReference>
<dbReference type="GO" id="GO:0046872">
    <property type="term" value="F:metal ion binding"/>
    <property type="evidence" value="ECO:0007669"/>
    <property type="project" value="UniProtKB-KW"/>
</dbReference>
<evidence type="ECO:0000256" key="3">
    <source>
        <dbReference type="ARBA" id="ARBA00023004"/>
    </source>
</evidence>
<dbReference type="GO" id="GO:0020037">
    <property type="term" value="F:heme binding"/>
    <property type="evidence" value="ECO:0007669"/>
    <property type="project" value="InterPro"/>
</dbReference>
<dbReference type="Gene3D" id="2.120.10.30">
    <property type="entry name" value="TolB, C-terminal domain"/>
    <property type="match status" value="1"/>
</dbReference>
<dbReference type="SUPFAM" id="SSF46626">
    <property type="entry name" value="Cytochrome c"/>
    <property type="match status" value="1"/>
</dbReference>
<dbReference type="AlphaFoldDB" id="W7Q836"/>
<name>W7Q836_9ALTE</name>
<evidence type="ECO:0000256" key="4">
    <source>
        <dbReference type="PROSITE-ProRule" id="PRU00433"/>
    </source>
</evidence>
<evidence type="ECO:0000313" key="7">
    <source>
        <dbReference type="Proteomes" id="UP000019276"/>
    </source>
</evidence>
<evidence type="ECO:0000256" key="1">
    <source>
        <dbReference type="ARBA" id="ARBA00022617"/>
    </source>
</evidence>
<dbReference type="RefSeq" id="WP_235188622.1">
    <property type="nucleotide sequence ID" value="NZ_ARZY01000032.1"/>
</dbReference>
<dbReference type="EMBL" id="ARZY01000032">
    <property type="protein sequence ID" value="EWH08974.1"/>
    <property type="molecule type" value="Genomic_DNA"/>
</dbReference>
<evidence type="ECO:0000259" key="5">
    <source>
        <dbReference type="PROSITE" id="PS51007"/>
    </source>
</evidence>
<dbReference type="SUPFAM" id="SSF50952">
    <property type="entry name" value="Soluble quinoprotein glucose dehydrogenase"/>
    <property type="match status" value="1"/>
</dbReference>
<feature type="domain" description="Cytochrome c" evidence="5">
    <location>
        <begin position="283"/>
        <end position="399"/>
    </location>
</feature>
<evidence type="ECO:0000256" key="2">
    <source>
        <dbReference type="ARBA" id="ARBA00022723"/>
    </source>
</evidence>
<dbReference type="Gene3D" id="1.10.760.10">
    <property type="entry name" value="Cytochrome c-like domain"/>
    <property type="match status" value="1"/>
</dbReference>
<dbReference type="InterPro" id="IPR011041">
    <property type="entry name" value="Quinoprot_gluc/sorb_DH_b-prop"/>
</dbReference>
<dbReference type="GO" id="GO:0009055">
    <property type="term" value="F:electron transfer activity"/>
    <property type="evidence" value="ECO:0007669"/>
    <property type="project" value="InterPro"/>
</dbReference>
<dbReference type="PROSITE" id="PS51257">
    <property type="entry name" value="PROKAR_LIPOPROTEIN"/>
    <property type="match status" value="1"/>
</dbReference>
<sequence length="1146" mass="127932">MKVKLTTYLLSPLLLTTMLGCQEQPKQNETLVNQPVVEDKTTHFTFDQVAFSQADEWQQVKDVRLNASESAFAPVAGEGAIVNISSQGNDHPASNLLTANEYQDVHIEFDFNIGRNTWSGIYLLGRYRININNIYGKKNWWPGAMGGIHPRYDEEREWKQYDGVKATANPSKPVGEWQTLSIDFRAPRFDQNGLKTAYAEFINVKFNGVDIHTNQITTGPSQGSLFQNEATAGPIMIMGRNGPLAIRNLTIEERDFSSYQPQVAVKAEHQAPLDNKRGKPMLNLVEMGKKAFTNKGCKECHEVKKDAQSVKTGPSLFGVFANKPTQLTVIDGSNQQTTEVTADFNYFVDSIRTSTLHIATRKNADGSVKNFFPIMPSFNAEAINQTELAALFAYMQNLNDADKKGPDYVWQPQPEKPYVLMEDLTAELVSDAPRLARVNISKHTSGRAFHVGLPNHTNYTFDPRTLAIELIWSGRFLELKNEKQGRADSPSAIGRGAKLWPVEQLKNLFQPKLASGQWVDFSFKDTADLTAKVGKQHQNDAIDFSEHMAKVDAAMIAVKTPERQLPTFSYRVNQNTVELQLNIVAPNQLAAEFNFDNAQALQLKIPKKGLADINVSVGKVEQGVWSIPAGKHQQVRFTAMVENAAKIPELADNVPPQKNQPQALVWSEYTGKYTLPAGYAIESALDPSDKFGRRVLFEPLGIAFTDKGNAYVSTRTAGIWKVTNGKWRQFAEGLFDSMGVVVENEDQIVVGEKGGLYRYIDQNKDGWADVRYLVSNAFRFNSNYHEYLHGPIKLHDGSLMFNLNLGHGVPGGYNGGGMMATTGGYRGWALTVDKKGATKPFAFGLRSPAGLAMREDGKVFYTENQGDFHGTSKLYLLEQNRYYGQPVSLLDLPGKTAADPSIEWRKFNSQRALPVALLPHGRAMNSPGNPVWQTNEINFGPYKGQMFVGDQTQSNIFRVHVEEVNGVMQSALLPFMSGTASGAMRLTFNPEDNSMWVGQTGRGWWAKGGNLTALQRIVWDGQTIPQSIHAIEVTTTGYKLNFTQAIKKSQQASFAQLALSSWYYKEDFNYGSEELDIRDEKLSQFTWAEDGKSVSFVVENFAVDKTKKDIYTNRVYQFDLSKTAFAKGLDKFHSIAYYTLNQVPSK</sequence>
<keyword evidence="3 4" id="KW-0408">Iron</keyword>
<dbReference type="InterPro" id="IPR011042">
    <property type="entry name" value="6-blade_b-propeller_TolB-like"/>
</dbReference>
<dbReference type="InterPro" id="IPR010496">
    <property type="entry name" value="AL/BT2_dom"/>
</dbReference>
<dbReference type="PANTHER" id="PTHR33546">
    <property type="entry name" value="LARGE, MULTIFUNCTIONAL SECRETED PROTEIN-RELATED"/>
    <property type="match status" value="1"/>
</dbReference>
<reference evidence="6 7" key="1">
    <citation type="journal article" date="2014" name="Genome Announc.">
        <title>Draft Genome Sequence of the Agar-Degrading Bacterium Catenovulum sp. Strain DS-2, Isolated from Intestines of Haliotis diversicolor.</title>
        <authorList>
            <person name="Shan D."/>
            <person name="Li X."/>
            <person name="Gu Z."/>
            <person name="Wei G."/>
            <person name="Gao Z."/>
            <person name="Shao Z."/>
        </authorList>
    </citation>
    <scope>NUCLEOTIDE SEQUENCE [LARGE SCALE GENOMIC DNA]</scope>
    <source>
        <strain evidence="6 7">DS-2</strain>
    </source>
</reference>
<dbReference type="PATRIC" id="fig|1328313.3.peg.3027"/>
<dbReference type="Pfam" id="PF06439">
    <property type="entry name" value="3keto-disac_hyd"/>
    <property type="match status" value="1"/>
</dbReference>
<protein>
    <recommendedName>
        <fullName evidence="5">Cytochrome c domain-containing protein</fullName>
    </recommendedName>
</protein>
<dbReference type="InterPro" id="IPR036909">
    <property type="entry name" value="Cyt_c-like_dom_sf"/>
</dbReference>
<dbReference type="PROSITE" id="PS51007">
    <property type="entry name" value="CYTC"/>
    <property type="match status" value="1"/>
</dbReference>
<dbReference type="Gene3D" id="2.60.120.560">
    <property type="entry name" value="Exo-inulinase, domain 1"/>
    <property type="match status" value="1"/>
</dbReference>
<gene>
    <name evidence="6" type="ORF">DS2_14859</name>
</gene>
<dbReference type="PANTHER" id="PTHR33546:SF1">
    <property type="entry name" value="LARGE, MULTIFUNCTIONAL SECRETED PROTEIN"/>
    <property type="match status" value="1"/>
</dbReference>
<dbReference type="InterPro" id="IPR009056">
    <property type="entry name" value="Cyt_c-like_dom"/>
</dbReference>
<keyword evidence="1 4" id="KW-0349">Heme</keyword>
<organism evidence="6 7">
    <name type="scientific">Catenovulum agarivorans DS-2</name>
    <dbReference type="NCBI Taxonomy" id="1328313"/>
    <lineage>
        <taxon>Bacteria</taxon>
        <taxon>Pseudomonadati</taxon>
        <taxon>Pseudomonadota</taxon>
        <taxon>Gammaproteobacteria</taxon>
        <taxon>Alteromonadales</taxon>
        <taxon>Alteromonadaceae</taxon>
        <taxon>Catenovulum</taxon>
    </lineage>
</organism>
<keyword evidence="7" id="KW-1185">Reference proteome</keyword>